<dbReference type="AlphaFoldDB" id="A0A0H5QW63"/>
<dbReference type="PANTHER" id="PTHR47169">
    <property type="entry name" value="OS01G0541250 PROTEIN"/>
    <property type="match status" value="1"/>
</dbReference>
<protein>
    <submittedName>
        <fullName evidence="1">Uncharacterized protein</fullName>
    </submittedName>
</protein>
<dbReference type="Gene3D" id="3.30.420.10">
    <property type="entry name" value="Ribonuclease H-like superfamily/Ribonuclease H"/>
    <property type="match status" value="1"/>
</dbReference>
<reference evidence="1" key="1">
    <citation type="submission" date="2015-04" db="EMBL/GenBank/DDBJ databases">
        <title>The genome sequence of the plant pathogenic Rhizarian Plasmodiophora brassicae reveals insights in its biotrophic life cycle and the origin of chitin synthesis.</title>
        <authorList>
            <person name="Schwelm A."/>
            <person name="Fogelqvist J."/>
            <person name="Knaust A."/>
            <person name="Julke S."/>
            <person name="Lilja T."/>
            <person name="Dhandapani V."/>
            <person name="Bonilla-Rosso G."/>
            <person name="Karlsson M."/>
            <person name="Shevchenko A."/>
            <person name="Choi S.R."/>
            <person name="Kim H.G."/>
            <person name="Park J.Y."/>
            <person name="Lim Y.P."/>
            <person name="Ludwig-Muller J."/>
            <person name="Dixelius C."/>
        </authorList>
    </citation>
    <scope>NUCLEOTIDE SEQUENCE</scope>
    <source>
        <tissue evidence="1">Potato root galls</tissue>
    </source>
</reference>
<dbReference type="InterPro" id="IPR036397">
    <property type="entry name" value="RNaseH_sf"/>
</dbReference>
<sequence length="126" mass="14151">MQITIQHDNARPHASINETVVVQTSHGFFNSIQSLQYQHALKDINELITAVELSFAELSAEKLDDVFLSLQKVMEGAMIVRGSSSNKLQHMQKTHLRAQGSLPAVIRAVKRLFTLVTRSMHNSKNQ</sequence>
<dbReference type="EMBL" id="HACM01005414">
    <property type="protein sequence ID" value="CRZ05856.1"/>
    <property type="molecule type" value="Transcribed_RNA"/>
</dbReference>
<accession>A0A0H5QW63</accession>
<proteinExistence type="predicted"/>
<dbReference type="PANTHER" id="PTHR47169:SF2">
    <property type="entry name" value="OS01G0541250 PROTEIN"/>
    <property type="match status" value="1"/>
</dbReference>
<name>A0A0H5QW63_9EUKA</name>
<dbReference type="GO" id="GO:0003676">
    <property type="term" value="F:nucleic acid binding"/>
    <property type="evidence" value="ECO:0007669"/>
    <property type="project" value="InterPro"/>
</dbReference>
<organism evidence="1">
    <name type="scientific">Spongospora subterranea</name>
    <dbReference type="NCBI Taxonomy" id="70186"/>
    <lineage>
        <taxon>Eukaryota</taxon>
        <taxon>Sar</taxon>
        <taxon>Rhizaria</taxon>
        <taxon>Endomyxa</taxon>
        <taxon>Phytomyxea</taxon>
        <taxon>Plasmodiophorida</taxon>
        <taxon>Plasmodiophoridae</taxon>
        <taxon>Spongospora</taxon>
    </lineage>
</organism>
<evidence type="ECO:0000313" key="1">
    <source>
        <dbReference type="EMBL" id="CRZ05856.1"/>
    </source>
</evidence>